<organism evidence="1">
    <name type="scientific">mine drainage metagenome</name>
    <dbReference type="NCBI Taxonomy" id="410659"/>
    <lineage>
        <taxon>unclassified sequences</taxon>
        <taxon>metagenomes</taxon>
        <taxon>ecological metagenomes</taxon>
    </lineage>
</organism>
<reference evidence="1" key="1">
    <citation type="submission" date="2009-10" db="EMBL/GenBank/DDBJ databases">
        <title>Diversity of trophic interactions inside an arsenic-rich microbial ecosystem.</title>
        <authorList>
            <person name="Bertin P.N."/>
            <person name="Heinrich-Salmeron A."/>
            <person name="Pelletier E."/>
            <person name="Goulhen-Chollet F."/>
            <person name="Arsene-Ploetze F."/>
            <person name="Gallien S."/>
            <person name="Calteau A."/>
            <person name="Vallenet D."/>
            <person name="Casiot C."/>
            <person name="Chane-Woon-Ming B."/>
            <person name="Giloteaux L."/>
            <person name="Barakat M."/>
            <person name="Bonnefoy V."/>
            <person name="Bruneel O."/>
            <person name="Chandler M."/>
            <person name="Cleiss J."/>
            <person name="Duran R."/>
            <person name="Elbaz-Poulichet F."/>
            <person name="Fonknechten N."/>
            <person name="Lauga B."/>
            <person name="Mornico D."/>
            <person name="Ortet P."/>
            <person name="Schaeffer C."/>
            <person name="Siguier P."/>
            <person name="Alexander Thil Smith A."/>
            <person name="Van Dorsselaer A."/>
            <person name="Weissenbach J."/>
            <person name="Medigue C."/>
            <person name="Le Paslier D."/>
        </authorList>
    </citation>
    <scope>NUCLEOTIDE SEQUENCE</scope>
</reference>
<gene>
    <name evidence="1" type="ORF">CARN6_0929</name>
</gene>
<dbReference type="AlphaFoldDB" id="E6QK11"/>
<protein>
    <submittedName>
        <fullName evidence="1">Uncharacterized protein</fullName>
    </submittedName>
</protein>
<proteinExistence type="predicted"/>
<sequence length="133" mass="14822">MKPTKEQRGISNGVVDRVYHRGNRELGFQAALKVKYFGVKSVIGSRDQKLGETAADKQSIMYLSEGARPARRWPPSLPTAKAEDFSPQRAASLVIRILFSSGSLGSERKEPRIMDECKSGIVAFDFSLKNKYN</sequence>
<comment type="caution">
    <text evidence="1">The sequence shown here is derived from an EMBL/GenBank/DDBJ whole genome shotgun (WGS) entry which is preliminary data.</text>
</comment>
<evidence type="ECO:0000313" key="1">
    <source>
        <dbReference type="EMBL" id="CBI07578.1"/>
    </source>
</evidence>
<accession>E6QK11</accession>
<dbReference type="EMBL" id="CABQ01000106">
    <property type="protein sequence ID" value="CBI07578.1"/>
    <property type="molecule type" value="Genomic_DNA"/>
</dbReference>
<name>E6QK11_9ZZZZ</name>